<dbReference type="HAMAP" id="MF_00607">
    <property type="entry name" value="16SrRNA_methyltr_A"/>
    <property type="match status" value="1"/>
</dbReference>
<protein>
    <recommendedName>
        <fullName evidence="7">Ribosomal RNA small subunit methyltransferase A</fullName>
        <ecNumber evidence="7">2.1.1.182</ecNumber>
    </recommendedName>
    <alternativeName>
        <fullName evidence="7">16S rRNA (adenine(1518)-N(6)/adenine(1519)-N(6))-dimethyltransferase</fullName>
    </alternativeName>
    <alternativeName>
        <fullName evidence="7">16S rRNA dimethyladenosine transferase</fullName>
    </alternativeName>
    <alternativeName>
        <fullName evidence="7">16S rRNA dimethylase</fullName>
    </alternativeName>
    <alternativeName>
        <fullName evidence="7">S-adenosylmethionine-6-N', N'-adenosyl(rRNA) dimethyltransferase</fullName>
    </alternativeName>
</protein>
<dbReference type="Gene3D" id="3.40.50.150">
    <property type="entry name" value="Vaccinia Virus protein VP39"/>
    <property type="match status" value="1"/>
</dbReference>
<evidence type="ECO:0000256" key="9">
    <source>
        <dbReference type="SAM" id="Coils"/>
    </source>
</evidence>
<evidence type="ECO:0000256" key="3">
    <source>
        <dbReference type="ARBA" id="ARBA00022603"/>
    </source>
</evidence>
<feature type="domain" description="Ribosomal RNA adenine methylase transferase N-terminal" evidence="10">
    <location>
        <begin position="20"/>
        <end position="187"/>
    </location>
</feature>
<feature type="binding site" evidence="7 8">
    <location>
        <position position="86"/>
    </location>
    <ligand>
        <name>S-adenosyl-L-methionine</name>
        <dbReference type="ChEBI" id="CHEBI:59789"/>
    </ligand>
</feature>
<feature type="binding site" evidence="7 8">
    <location>
        <position position="13"/>
    </location>
    <ligand>
        <name>S-adenosyl-L-methionine</name>
        <dbReference type="ChEBI" id="CHEBI:59789"/>
    </ligand>
</feature>
<dbReference type="InterPro" id="IPR020596">
    <property type="entry name" value="rRNA_Ade_Mease_Trfase_CS"/>
</dbReference>
<dbReference type="NCBIfam" id="TIGR00755">
    <property type="entry name" value="ksgA"/>
    <property type="match status" value="1"/>
</dbReference>
<dbReference type="GO" id="GO:0003723">
    <property type="term" value="F:RNA binding"/>
    <property type="evidence" value="ECO:0007669"/>
    <property type="project" value="UniProtKB-UniRule"/>
</dbReference>
<dbReference type="InterPro" id="IPR029063">
    <property type="entry name" value="SAM-dependent_MTases_sf"/>
</dbReference>
<sequence length="260" mass="30665">MSSYKHKKKYGQNFLDSKELLEKIKNVVNLNKDTTVLEIGPGEGYLTSMILENAKFLTSYEIDSDLISNLEKKFKKYDNFKLINEDFMLSDIVGENLKVVANIPYYITTPIVEKLIENKEKIDEIYIMVQKEVAIRLCTEFSGSDVSTLTHYIRYYTIPEYLFTVEKEYFNPIPKVDSAFIKLKIRKDRKYENMIDEKIYFSFIKKAFSQKRKTLINNLKKAGFDKEELEKNLVNDKIRAEELSIEQFIDLIKGLKYDRL</sequence>
<gene>
    <name evidence="7" type="primary">rsmA</name>
    <name evidence="7" type="synonym">ksgA</name>
    <name evidence="11" type="ORF">OMES3154_00603</name>
</gene>
<dbReference type="PROSITE" id="PS01131">
    <property type="entry name" value="RRNA_A_DIMETH"/>
    <property type="match status" value="1"/>
</dbReference>
<evidence type="ECO:0000256" key="7">
    <source>
        <dbReference type="HAMAP-Rule" id="MF_00607"/>
    </source>
</evidence>
<reference evidence="11 12" key="1">
    <citation type="submission" date="2019-10" db="EMBL/GenBank/DDBJ databases">
        <authorList>
            <person name="Blom J."/>
        </authorList>
    </citation>
    <scope>NUCLEOTIDE SEQUENCE [LARGE SCALE GENOMIC DNA]</scope>
    <source>
        <strain evidence="11 12">ES3154-GLU</strain>
    </source>
</reference>
<dbReference type="InterPro" id="IPR001737">
    <property type="entry name" value="KsgA/Erm"/>
</dbReference>
<dbReference type="SMART" id="SM00650">
    <property type="entry name" value="rADc"/>
    <property type="match status" value="1"/>
</dbReference>
<dbReference type="Gene3D" id="1.10.8.100">
    <property type="entry name" value="Ribosomal RNA adenine dimethylase-like, domain 2"/>
    <property type="match status" value="1"/>
</dbReference>
<dbReference type="AlphaFoldDB" id="A0A6I8M5V6"/>
<dbReference type="PANTHER" id="PTHR11727">
    <property type="entry name" value="DIMETHYLADENOSINE TRANSFERASE"/>
    <property type="match status" value="1"/>
</dbReference>
<comment type="function">
    <text evidence="7">Specifically dimethylates two adjacent adenosines (A1518 and A1519) in the loop of a conserved hairpin near the 3'-end of 16S rRNA in the 30S particle. May play a critical role in biogenesis of 30S subunits.</text>
</comment>
<evidence type="ECO:0000256" key="1">
    <source>
        <dbReference type="ARBA" id="ARBA00022490"/>
    </source>
</evidence>
<organism evidence="11 12">
    <name type="scientific">Oceanivirga miroungae</name>
    <dbReference type="NCBI Taxonomy" id="1130046"/>
    <lineage>
        <taxon>Bacteria</taxon>
        <taxon>Fusobacteriati</taxon>
        <taxon>Fusobacteriota</taxon>
        <taxon>Fusobacteriia</taxon>
        <taxon>Fusobacteriales</taxon>
        <taxon>Leptotrichiaceae</taxon>
        <taxon>Oceanivirga</taxon>
    </lineage>
</organism>
<evidence type="ECO:0000313" key="12">
    <source>
        <dbReference type="Proteomes" id="UP000419017"/>
    </source>
</evidence>
<keyword evidence="5 7" id="KW-0949">S-adenosyl-L-methionine</keyword>
<keyword evidence="1 7" id="KW-0963">Cytoplasm</keyword>
<feature type="binding site" evidence="7 8">
    <location>
        <position position="102"/>
    </location>
    <ligand>
        <name>S-adenosyl-L-methionine</name>
        <dbReference type="ChEBI" id="CHEBI:59789"/>
    </ligand>
</feature>
<proteinExistence type="inferred from homology"/>
<evidence type="ECO:0000259" key="10">
    <source>
        <dbReference type="SMART" id="SM00650"/>
    </source>
</evidence>
<dbReference type="Proteomes" id="UP000419017">
    <property type="component" value="Unassembled WGS sequence"/>
</dbReference>
<evidence type="ECO:0000256" key="5">
    <source>
        <dbReference type="ARBA" id="ARBA00022691"/>
    </source>
</evidence>
<dbReference type="InterPro" id="IPR023165">
    <property type="entry name" value="rRNA_Ade_diMease-like_C"/>
</dbReference>
<keyword evidence="2 7" id="KW-0698">rRNA processing</keyword>
<keyword evidence="6 7" id="KW-0694">RNA-binding</keyword>
<comment type="subcellular location">
    <subcellularLocation>
        <location evidence="7">Cytoplasm</location>
    </subcellularLocation>
</comment>
<dbReference type="GO" id="GO:0005829">
    <property type="term" value="C:cytosol"/>
    <property type="evidence" value="ECO:0007669"/>
    <property type="project" value="TreeGrafter"/>
</dbReference>
<dbReference type="InterPro" id="IPR011530">
    <property type="entry name" value="rRNA_adenine_dimethylase"/>
</dbReference>
<dbReference type="PROSITE" id="PS51689">
    <property type="entry name" value="SAM_RNA_A_N6_MT"/>
    <property type="match status" value="1"/>
</dbReference>
<dbReference type="SUPFAM" id="SSF53335">
    <property type="entry name" value="S-adenosyl-L-methionine-dependent methyltransferases"/>
    <property type="match status" value="1"/>
</dbReference>
<evidence type="ECO:0000256" key="2">
    <source>
        <dbReference type="ARBA" id="ARBA00022552"/>
    </source>
</evidence>
<feature type="binding site" evidence="7 8">
    <location>
        <position position="40"/>
    </location>
    <ligand>
        <name>S-adenosyl-L-methionine</name>
        <dbReference type="ChEBI" id="CHEBI:59789"/>
    </ligand>
</feature>
<evidence type="ECO:0000313" key="11">
    <source>
        <dbReference type="EMBL" id="VWL85319.1"/>
    </source>
</evidence>
<accession>A0A6I8M5V6</accession>
<keyword evidence="12" id="KW-1185">Reference proteome</keyword>
<comment type="catalytic activity">
    <reaction evidence="7">
        <text>adenosine(1518)/adenosine(1519) in 16S rRNA + 4 S-adenosyl-L-methionine = N(6)-dimethyladenosine(1518)/N(6)-dimethyladenosine(1519) in 16S rRNA + 4 S-adenosyl-L-homocysteine + 4 H(+)</text>
        <dbReference type="Rhea" id="RHEA:19609"/>
        <dbReference type="Rhea" id="RHEA-COMP:10232"/>
        <dbReference type="Rhea" id="RHEA-COMP:10233"/>
        <dbReference type="ChEBI" id="CHEBI:15378"/>
        <dbReference type="ChEBI" id="CHEBI:57856"/>
        <dbReference type="ChEBI" id="CHEBI:59789"/>
        <dbReference type="ChEBI" id="CHEBI:74411"/>
        <dbReference type="ChEBI" id="CHEBI:74493"/>
        <dbReference type="EC" id="2.1.1.182"/>
    </reaction>
</comment>
<dbReference type="EC" id="2.1.1.182" evidence="7"/>
<name>A0A6I8M5V6_9FUSO</name>
<evidence type="ECO:0000256" key="4">
    <source>
        <dbReference type="ARBA" id="ARBA00022679"/>
    </source>
</evidence>
<dbReference type="EMBL" id="CABWIB010000001">
    <property type="protein sequence ID" value="VWL85319.1"/>
    <property type="molecule type" value="Genomic_DNA"/>
</dbReference>
<feature type="coiled-coil region" evidence="9">
    <location>
        <begin position="212"/>
        <end position="246"/>
    </location>
</feature>
<evidence type="ECO:0000256" key="8">
    <source>
        <dbReference type="PROSITE-ProRule" id="PRU01026"/>
    </source>
</evidence>
<dbReference type="GO" id="GO:0052908">
    <property type="term" value="F:16S rRNA (adenine(1518)-N(6)/adenine(1519)-N(6))-dimethyltransferase activity"/>
    <property type="evidence" value="ECO:0007669"/>
    <property type="project" value="UniProtKB-EC"/>
</dbReference>
<feature type="binding site" evidence="7 8">
    <location>
        <position position="15"/>
    </location>
    <ligand>
        <name>S-adenosyl-L-methionine</name>
        <dbReference type="ChEBI" id="CHEBI:59789"/>
    </ligand>
</feature>
<evidence type="ECO:0000256" key="6">
    <source>
        <dbReference type="ARBA" id="ARBA00022884"/>
    </source>
</evidence>
<dbReference type="InterPro" id="IPR020598">
    <property type="entry name" value="rRNA_Ade_methylase_Trfase_N"/>
</dbReference>
<dbReference type="PANTHER" id="PTHR11727:SF7">
    <property type="entry name" value="DIMETHYLADENOSINE TRANSFERASE-RELATED"/>
    <property type="match status" value="1"/>
</dbReference>
<comment type="similarity">
    <text evidence="7">Belongs to the class I-like SAM-binding methyltransferase superfamily. rRNA adenine N(6)-methyltransferase family. RsmA subfamily.</text>
</comment>
<feature type="binding site" evidence="7 8">
    <location>
        <position position="61"/>
    </location>
    <ligand>
        <name>S-adenosyl-L-methionine</name>
        <dbReference type="ChEBI" id="CHEBI:59789"/>
    </ligand>
</feature>
<dbReference type="RefSeq" id="WP_156683326.1">
    <property type="nucleotide sequence ID" value="NZ_CABWIB010000001.1"/>
</dbReference>
<keyword evidence="3 7" id="KW-0489">Methyltransferase</keyword>
<keyword evidence="9" id="KW-0175">Coiled coil</keyword>
<dbReference type="Pfam" id="PF00398">
    <property type="entry name" value="RrnaAD"/>
    <property type="match status" value="1"/>
</dbReference>
<keyword evidence="4 7" id="KW-0808">Transferase</keyword>